<keyword evidence="3" id="KW-1185">Reference proteome</keyword>
<reference evidence="2 3" key="1">
    <citation type="submission" date="2019-06" db="EMBL/GenBank/DDBJ databases">
        <title>Sequencing the genomes of 1000 actinobacteria strains.</title>
        <authorList>
            <person name="Klenk H.-P."/>
        </authorList>
    </citation>
    <scope>NUCLEOTIDE SEQUENCE [LARGE SCALE GENOMIC DNA]</scope>
    <source>
        <strain evidence="2 3">DSM 24683</strain>
    </source>
</reference>
<proteinExistence type="predicted"/>
<feature type="compositionally biased region" description="Low complexity" evidence="1">
    <location>
        <begin position="267"/>
        <end position="283"/>
    </location>
</feature>
<dbReference type="AlphaFoldDB" id="A0A561BKL2"/>
<evidence type="ECO:0000256" key="1">
    <source>
        <dbReference type="SAM" id="MobiDB-lite"/>
    </source>
</evidence>
<dbReference type="Proteomes" id="UP000318380">
    <property type="component" value="Unassembled WGS sequence"/>
</dbReference>
<sequence>MTDVEAFRWVDEDHQRQLESSSTSAWGSAWPEYLGRYLDHTWSSWQQESDDTLREWLRERIDAVALGWVTATQQSQLGTLTDRGDWREWLPRQLDEWWADWAKASPGELTAWLDGGLASLLPADETAEPAFDARELTWVTPSQSAALEAYTPERGDWRTWLPGQLDIWWPDWTTASPDDLTPWLDNALPSLPPPGPQQDARALTWVTPELVERLDAMNRTKGDWHDWLPGQLDIWWPDWTTASPDNLVPWLVTALAGLEPADEPADQQEQAAAPNAEPQPDQDLPAAADPRSFEWLTEEQLTQLNELYEIRGDWHDWLGDELDRRRPDWPTLPPGALVAWLNDVIGLLALPESDDFLDAVLGALEQDEEMLELAASLSPDELAQVLDDVLSTIAA</sequence>
<dbReference type="OrthoDB" id="5199515at2"/>
<gene>
    <name evidence="2" type="ORF">FB561_0459</name>
</gene>
<dbReference type="RefSeq" id="WP_145802508.1">
    <property type="nucleotide sequence ID" value="NZ_VIVK01000001.1"/>
</dbReference>
<feature type="region of interest" description="Disordered" evidence="1">
    <location>
        <begin position="262"/>
        <end position="287"/>
    </location>
</feature>
<comment type="caution">
    <text evidence="2">The sequence shown here is derived from an EMBL/GenBank/DDBJ whole genome shotgun (WGS) entry which is preliminary data.</text>
</comment>
<accession>A0A561BKL2</accession>
<organism evidence="2 3">
    <name type="scientific">Kribbella amoyensis</name>
    <dbReference type="NCBI Taxonomy" id="996641"/>
    <lineage>
        <taxon>Bacteria</taxon>
        <taxon>Bacillati</taxon>
        <taxon>Actinomycetota</taxon>
        <taxon>Actinomycetes</taxon>
        <taxon>Propionibacteriales</taxon>
        <taxon>Kribbellaceae</taxon>
        <taxon>Kribbella</taxon>
    </lineage>
</organism>
<dbReference type="EMBL" id="VIVK01000001">
    <property type="protein sequence ID" value="TWD79401.1"/>
    <property type="molecule type" value="Genomic_DNA"/>
</dbReference>
<name>A0A561BKL2_9ACTN</name>
<evidence type="ECO:0000313" key="2">
    <source>
        <dbReference type="EMBL" id="TWD79401.1"/>
    </source>
</evidence>
<evidence type="ECO:0000313" key="3">
    <source>
        <dbReference type="Proteomes" id="UP000318380"/>
    </source>
</evidence>
<protein>
    <submittedName>
        <fullName evidence="2">Uncharacterized protein</fullName>
    </submittedName>
</protein>